<evidence type="ECO:0000313" key="4">
    <source>
        <dbReference type="Proteomes" id="UP001596494"/>
    </source>
</evidence>
<name>A0ABW2K3Y6_9BACI</name>
<keyword evidence="1 3" id="KW-0808">Transferase</keyword>
<proteinExistence type="predicted"/>
<evidence type="ECO:0000256" key="1">
    <source>
        <dbReference type="ARBA" id="ARBA00022679"/>
    </source>
</evidence>
<dbReference type="CDD" id="cd02440">
    <property type="entry name" value="AdoMet_MTases"/>
    <property type="match status" value="1"/>
</dbReference>
<gene>
    <name evidence="3" type="ORF">ACFQMN_11435</name>
</gene>
<dbReference type="RefSeq" id="WP_289216684.1">
    <property type="nucleotide sequence ID" value="NZ_JAPVRC010000007.1"/>
</dbReference>
<protein>
    <submittedName>
        <fullName evidence="3">Class I SAM-dependent methyltransferase</fullName>
        <ecNumber evidence="3">2.1.1.222</ecNumber>
        <ecNumber evidence="3">2.1.1.64</ecNumber>
    </submittedName>
</protein>
<dbReference type="InterPro" id="IPR029063">
    <property type="entry name" value="SAM-dependent_MTases_sf"/>
</dbReference>
<dbReference type="EMBL" id="JBHTBY010000009">
    <property type="protein sequence ID" value="MFC7321495.1"/>
    <property type="molecule type" value="Genomic_DNA"/>
</dbReference>
<dbReference type="GO" id="GO:0061542">
    <property type="term" value="F:3-demethylubiquinol 3-O-methyltransferase activity"/>
    <property type="evidence" value="ECO:0007669"/>
    <property type="project" value="UniProtKB-EC"/>
</dbReference>
<evidence type="ECO:0000313" key="3">
    <source>
        <dbReference type="EMBL" id="MFC7321495.1"/>
    </source>
</evidence>
<dbReference type="PANTHER" id="PTHR43861">
    <property type="entry name" value="TRANS-ACONITATE 2-METHYLTRANSFERASE-RELATED"/>
    <property type="match status" value="1"/>
</dbReference>
<reference evidence="4" key="1">
    <citation type="journal article" date="2019" name="Int. J. Syst. Evol. Microbiol.">
        <title>The Global Catalogue of Microorganisms (GCM) 10K type strain sequencing project: providing services to taxonomists for standard genome sequencing and annotation.</title>
        <authorList>
            <consortium name="The Broad Institute Genomics Platform"/>
            <consortium name="The Broad Institute Genome Sequencing Center for Infectious Disease"/>
            <person name="Wu L."/>
            <person name="Ma J."/>
        </authorList>
    </citation>
    <scope>NUCLEOTIDE SEQUENCE [LARGE SCALE GENOMIC DNA]</scope>
    <source>
        <strain evidence="4">CCUG 73951</strain>
    </source>
</reference>
<organism evidence="3 4">
    <name type="scientific">Halobacillus campisalis</name>
    <dbReference type="NCBI Taxonomy" id="435909"/>
    <lineage>
        <taxon>Bacteria</taxon>
        <taxon>Bacillati</taxon>
        <taxon>Bacillota</taxon>
        <taxon>Bacilli</taxon>
        <taxon>Bacillales</taxon>
        <taxon>Bacillaceae</taxon>
        <taxon>Halobacillus</taxon>
    </lineage>
</organism>
<dbReference type="Pfam" id="PF13649">
    <property type="entry name" value="Methyltransf_25"/>
    <property type="match status" value="1"/>
</dbReference>
<evidence type="ECO:0000259" key="2">
    <source>
        <dbReference type="Pfam" id="PF13649"/>
    </source>
</evidence>
<dbReference type="GO" id="GO:0032259">
    <property type="term" value="P:methylation"/>
    <property type="evidence" value="ECO:0007669"/>
    <property type="project" value="UniProtKB-KW"/>
</dbReference>
<dbReference type="EC" id="2.1.1.64" evidence="3"/>
<dbReference type="InterPro" id="IPR041698">
    <property type="entry name" value="Methyltransf_25"/>
</dbReference>
<dbReference type="EC" id="2.1.1.222" evidence="3"/>
<comment type="caution">
    <text evidence="3">The sequence shown here is derived from an EMBL/GenBank/DDBJ whole genome shotgun (WGS) entry which is preliminary data.</text>
</comment>
<sequence length="200" mass="22658">MSKEQWDERFSDENFVYGTEVNDFILEQAGRLPAKCKIGCFAEGEGRNAVYLASQGHEVEAYDQSSTGLEKMYKLAQQHRVEVKGIQKDLINEKVESERYDAAVMVFGHVPKSGQPFLIENILQSVKTGGIVMFEVYSEKQLEYGTGGPPSQQLLYTPSDVLSWIEHQNVLHFYYGEAVRNEGERHNGLGHVIQVVLQKK</sequence>
<feature type="domain" description="Methyltransferase" evidence="2">
    <location>
        <begin position="42"/>
        <end position="130"/>
    </location>
</feature>
<keyword evidence="3" id="KW-0489">Methyltransferase</keyword>
<dbReference type="PANTHER" id="PTHR43861:SF3">
    <property type="entry name" value="PUTATIVE (AFU_ORTHOLOGUE AFUA_2G14390)-RELATED"/>
    <property type="match status" value="1"/>
</dbReference>
<keyword evidence="4" id="KW-1185">Reference proteome</keyword>
<accession>A0ABW2K3Y6</accession>
<dbReference type="Gene3D" id="3.40.50.150">
    <property type="entry name" value="Vaccinia Virus protein VP39"/>
    <property type="match status" value="1"/>
</dbReference>
<dbReference type="GO" id="GO:0102208">
    <property type="term" value="F:2-polyprenyl-6-hydroxyphenol methylase activity"/>
    <property type="evidence" value="ECO:0007669"/>
    <property type="project" value="UniProtKB-EC"/>
</dbReference>
<dbReference type="Proteomes" id="UP001596494">
    <property type="component" value="Unassembled WGS sequence"/>
</dbReference>
<dbReference type="SUPFAM" id="SSF53335">
    <property type="entry name" value="S-adenosyl-L-methionine-dependent methyltransferases"/>
    <property type="match status" value="1"/>
</dbReference>